<feature type="compositionally biased region" description="Basic and acidic residues" evidence="1">
    <location>
        <begin position="19"/>
        <end position="42"/>
    </location>
</feature>
<evidence type="ECO:0000256" key="1">
    <source>
        <dbReference type="SAM" id="MobiDB-lite"/>
    </source>
</evidence>
<comment type="caution">
    <text evidence="2">The sequence shown here is derived from an EMBL/GenBank/DDBJ whole genome shotgun (WGS) entry which is preliminary data.</text>
</comment>
<dbReference type="EMBL" id="BGZK01003213">
    <property type="protein sequence ID" value="GBO98796.1"/>
    <property type="molecule type" value="Genomic_DNA"/>
</dbReference>
<accession>A0A4C1SBN1</accession>
<sequence>MGHLTLHVRNFNTSCAVNEEKTDCDRRRETRVLSESFPESKGKSSPAAAARADLWSRNATGAAHPPPPGPRPDERPRWD</sequence>
<proteinExistence type="predicted"/>
<evidence type="ECO:0000313" key="3">
    <source>
        <dbReference type="Proteomes" id="UP000299102"/>
    </source>
</evidence>
<protein>
    <submittedName>
        <fullName evidence="2">Uncharacterized protein</fullName>
    </submittedName>
</protein>
<gene>
    <name evidence="2" type="ORF">EVAR_77688_1</name>
</gene>
<keyword evidence="3" id="KW-1185">Reference proteome</keyword>
<feature type="region of interest" description="Disordered" evidence="1">
    <location>
        <begin position="19"/>
        <end position="79"/>
    </location>
</feature>
<dbReference type="Proteomes" id="UP000299102">
    <property type="component" value="Unassembled WGS sequence"/>
</dbReference>
<evidence type="ECO:0000313" key="2">
    <source>
        <dbReference type="EMBL" id="GBO98796.1"/>
    </source>
</evidence>
<name>A0A4C1SBN1_EUMVA</name>
<organism evidence="2 3">
    <name type="scientific">Eumeta variegata</name>
    <name type="common">Bagworm moth</name>
    <name type="synonym">Eumeta japonica</name>
    <dbReference type="NCBI Taxonomy" id="151549"/>
    <lineage>
        <taxon>Eukaryota</taxon>
        <taxon>Metazoa</taxon>
        <taxon>Ecdysozoa</taxon>
        <taxon>Arthropoda</taxon>
        <taxon>Hexapoda</taxon>
        <taxon>Insecta</taxon>
        <taxon>Pterygota</taxon>
        <taxon>Neoptera</taxon>
        <taxon>Endopterygota</taxon>
        <taxon>Lepidoptera</taxon>
        <taxon>Glossata</taxon>
        <taxon>Ditrysia</taxon>
        <taxon>Tineoidea</taxon>
        <taxon>Psychidae</taxon>
        <taxon>Oiketicinae</taxon>
        <taxon>Eumeta</taxon>
    </lineage>
</organism>
<reference evidence="2 3" key="1">
    <citation type="journal article" date="2019" name="Commun. Biol.">
        <title>The bagworm genome reveals a unique fibroin gene that provides high tensile strength.</title>
        <authorList>
            <person name="Kono N."/>
            <person name="Nakamura H."/>
            <person name="Ohtoshi R."/>
            <person name="Tomita M."/>
            <person name="Numata K."/>
            <person name="Arakawa K."/>
        </authorList>
    </citation>
    <scope>NUCLEOTIDE SEQUENCE [LARGE SCALE GENOMIC DNA]</scope>
</reference>
<dbReference type="AlphaFoldDB" id="A0A4C1SBN1"/>